<dbReference type="PANTHER" id="PTHR47396:SF1">
    <property type="entry name" value="ATP-DEPENDENT HELICASE IRC3-RELATED"/>
    <property type="match status" value="1"/>
</dbReference>
<dbReference type="RefSeq" id="WP_306825286.1">
    <property type="nucleotide sequence ID" value="NZ_JAUSQM010000001.1"/>
</dbReference>
<accession>A0ABT9NSI9</accession>
<dbReference type="InterPro" id="IPR006935">
    <property type="entry name" value="Helicase/UvrB_N"/>
</dbReference>
<evidence type="ECO:0000313" key="4">
    <source>
        <dbReference type="Proteomes" id="UP001240447"/>
    </source>
</evidence>
<evidence type="ECO:0000259" key="2">
    <source>
        <dbReference type="PROSITE" id="PS51192"/>
    </source>
</evidence>
<keyword evidence="1" id="KW-1133">Transmembrane helix</keyword>
<dbReference type="Pfam" id="PF04851">
    <property type="entry name" value="ResIII"/>
    <property type="match status" value="1"/>
</dbReference>
<evidence type="ECO:0000256" key="1">
    <source>
        <dbReference type="SAM" id="Phobius"/>
    </source>
</evidence>
<feature type="transmembrane region" description="Helical" evidence="1">
    <location>
        <begin position="744"/>
        <end position="763"/>
    </location>
</feature>
<dbReference type="Proteomes" id="UP001240447">
    <property type="component" value="Unassembled WGS sequence"/>
</dbReference>
<protein>
    <submittedName>
        <fullName evidence="3">Superfamily II DNA or RNA helicase</fullName>
    </submittedName>
</protein>
<keyword evidence="3" id="KW-0378">Hydrolase</keyword>
<dbReference type="Gene3D" id="3.40.50.300">
    <property type="entry name" value="P-loop containing nucleotide triphosphate hydrolases"/>
    <property type="match status" value="2"/>
</dbReference>
<reference evidence="3 4" key="1">
    <citation type="submission" date="2023-07" db="EMBL/GenBank/DDBJ databases">
        <title>Sequencing the genomes of 1000 actinobacteria strains.</title>
        <authorList>
            <person name="Klenk H.-P."/>
        </authorList>
    </citation>
    <scope>NUCLEOTIDE SEQUENCE [LARGE SCALE GENOMIC DNA]</scope>
    <source>
        <strain evidence="3 4">GD13</strain>
    </source>
</reference>
<dbReference type="EMBL" id="JAUSQM010000001">
    <property type="protein sequence ID" value="MDP9823392.1"/>
    <property type="molecule type" value="Genomic_DNA"/>
</dbReference>
<keyword evidence="4" id="KW-1185">Reference proteome</keyword>
<name>A0ABT9NSI9_9ACTN</name>
<evidence type="ECO:0000313" key="3">
    <source>
        <dbReference type="EMBL" id="MDP9823392.1"/>
    </source>
</evidence>
<dbReference type="GO" id="GO:0004386">
    <property type="term" value="F:helicase activity"/>
    <property type="evidence" value="ECO:0007669"/>
    <property type="project" value="UniProtKB-KW"/>
</dbReference>
<gene>
    <name evidence="3" type="ORF">J2S59_003201</name>
</gene>
<dbReference type="SUPFAM" id="SSF52540">
    <property type="entry name" value="P-loop containing nucleoside triphosphate hydrolases"/>
    <property type="match status" value="2"/>
</dbReference>
<dbReference type="InterPro" id="IPR050742">
    <property type="entry name" value="Helicase_Restrict-Modif_Enz"/>
</dbReference>
<dbReference type="PANTHER" id="PTHR47396">
    <property type="entry name" value="TYPE I RESTRICTION ENZYME ECOKI R PROTEIN"/>
    <property type="match status" value="1"/>
</dbReference>
<organism evidence="3 4">
    <name type="scientific">Nocardioides massiliensis</name>
    <dbReference type="NCBI Taxonomy" id="1325935"/>
    <lineage>
        <taxon>Bacteria</taxon>
        <taxon>Bacillati</taxon>
        <taxon>Actinomycetota</taxon>
        <taxon>Actinomycetes</taxon>
        <taxon>Propionibacteriales</taxon>
        <taxon>Nocardioidaceae</taxon>
        <taxon>Nocardioides</taxon>
    </lineage>
</organism>
<dbReference type="PROSITE" id="PS51192">
    <property type="entry name" value="HELICASE_ATP_BIND_1"/>
    <property type="match status" value="1"/>
</dbReference>
<feature type="domain" description="Helicase ATP-binding" evidence="2">
    <location>
        <begin position="22"/>
        <end position="205"/>
    </location>
</feature>
<comment type="caution">
    <text evidence="3">The sequence shown here is derived from an EMBL/GenBank/DDBJ whole genome shotgun (WGS) entry which is preliminary data.</text>
</comment>
<keyword evidence="1" id="KW-0472">Membrane</keyword>
<keyword evidence="3" id="KW-0347">Helicase</keyword>
<proteinExistence type="predicted"/>
<dbReference type="InterPro" id="IPR014001">
    <property type="entry name" value="Helicase_ATP-bd"/>
</dbReference>
<keyword evidence="3" id="KW-0547">Nucleotide-binding</keyword>
<keyword evidence="1" id="KW-0812">Transmembrane</keyword>
<dbReference type="InterPro" id="IPR027417">
    <property type="entry name" value="P-loop_NTPase"/>
</dbReference>
<sequence length="951" mass="102333">MSAPEPPPLRRHQREAREALARLWDAGGDRAWVVLPPGAGKTLVGLLEARDHLRTHAHGHVVVLGPNTAIVNQWLGSAGELGLEAGRERDLSAPFTATTYQSLAVFDPDAEVDEDGEEGAESGRERGQLIDRLHPNGRALIDALASTEELLVVLDECHHLLEVWGRLLADVLALLPHARVLGLTATPPEALSQDQAALVRELFGEVAYATTIPAVVREGDLAPFAELAYLVEPTPIEDEWLGQESLRFRELTTRLLDPAYGSISFQAWLHARFVAPVPQVRTWASMLREEPDLAAAALRMHHDGMLELPTGARPAEEHRRPPEAEDWVLLISDWVTQHLVASEDPVDAAIVEDVRRALPAVGYQLTKRGIRRGRTPTDRVLARSEAKTHAAADIIAAEGVALGDRLRQLVLCDHERASATLPVSLDGVLAPQAGSAVAVLDTLLRDPRTDWLAPVLVTGRTIAGSPLTMEALRTDVARTAPDLAAELSIEALPGATGAVQLVGPRWRARHWVGPVTRFFEDGGSRILIGTRALLGEGWNARRITGLVDLTSATSTTAVVQTRGRALRIDPAWPDKVAITWSVVCVSAAHPRGDQDWKRLVRKHHGFFGVDEEGVIADGVAHLDATFSPYFPPAVSAIPDINARMTARAADRDAIRAAWRVGEPYEGRTAVAVRVRRRTSGALMPLTATSLVPQVVVHQDHVELSAEATPPVTKARRRVGTAGAVGTIAAMVLASSGALSDPVAATVLGVVVLVSILGFLTAWVREGRARSAYLRELASAVADPPSLEAIARAVAGALRITGQVSKGGEAVDVQVDAGGDHRVVLSGVSEEESALFATSLDEALAPIQIPRYVVARHRVSGVVRVPAVVWRADLEPRVQRMLRPDHTTWFAVPTALGTNIERARVYGVTWQRYVGGDPDPVFTGSPEGAGVLAAQAGADPLDVTTVMRRQWE</sequence>
<dbReference type="SMART" id="SM00487">
    <property type="entry name" value="DEXDc"/>
    <property type="match status" value="1"/>
</dbReference>
<keyword evidence="3" id="KW-0067">ATP-binding</keyword>